<dbReference type="InterPro" id="IPR055596">
    <property type="entry name" value="DUF7172"/>
</dbReference>
<gene>
    <name evidence="2" type="ORF">G352_23826</name>
</gene>
<reference evidence="2 3" key="1">
    <citation type="journal article" date="2013" name="Genome Announc.">
        <title>Draft Genome Sequence of Rhodococcus ruber Strain BKS 20-38.</title>
        <authorList>
            <person name="Bala M."/>
            <person name="Kumar S."/>
            <person name="Raghava G.P."/>
            <person name="Mayilraj S."/>
        </authorList>
    </citation>
    <scope>NUCLEOTIDE SEQUENCE [LARGE SCALE GENOMIC DNA]</scope>
    <source>
        <strain evidence="2 3">BKS 20-38</strain>
    </source>
</reference>
<evidence type="ECO:0000259" key="1">
    <source>
        <dbReference type="Pfam" id="PF23787"/>
    </source>
</evidence>
<proteinExistence type="predicted"/>
<organism evidence="2 3">
    <name type="scientific">Rhodococcus ruber BKS 20-38</name>
    <dbReference type="NCBI Taxonomy" id="1278076"/>
    <lineage>
        <taxon>Bacteria</taxon>
        <taxon>Bacillati</taxon>
        <taxon>Actinomycetota</taxon>
        <taxon>Actinomycetes</taxon>
        <taxon>Mycobacteriales</taxon>
        <taxon>Nocardiaceae</taxon>
        <taxon>Rhodococcus</taxon>
    </lineage>
</organism>
<dbReference type="PATRIC" id="fig|1278076.4.peg.4881"/>
<dbReference type="Pfam" id="PF23787">
    <property type="entry name" value="DUF7172"/>
    <property type="match status" value="1"/>
</dbReference>
<protein>
    <recommendedName>
        <fullName evidence="1">DUF7172 domain-containing protein</fullName>
    </recommendedName>
</protein>
<feature type="domain" description="DUF7172" evidence="1">
    <location>
        <begin position="22"/>
        <end position="211"/>
    </location>
</feature>
<accession>M2YYE3</accession>
<dbReference type="Proteomes" id="UP000011731">
    <property type="component" value="Unassembled WGS sequence"/>
</dbReference>
<evidence type="ECO:0000313" key="2">
    <source>
        <dbReference type="EMBL" id="EME53723.1"/>
    </source>
</evidence>
<evidence type="ECO:0000313" key="3">
    <source>
        <dbReference type="Proteomes" id="UP000011731"/>
    </source>
</evidence>
<dbReference type="AlphaFoldDB" id="M2YYE3"/>
<sequence length="213" mass="23503">MGRAVGEREHLMTYPCVDLDDFEMVDGTHLRPKDHMQWRHVALNYANGVIVSFDPNDGVAKDVALHEVQAQWTNTTPRNQYAYALLTRAGGRVVLQSQSSAYIQMSVGQTSGVSPADPSSLTAYSKFGVGYTRGVTAAGEAYYGVIETRMGERTAVLGDRVLLAPGETVKFKAALRFVSTYWEYRDIYQGDVETEAEVDSGESQIDIYAYPAL</sequence>
<comment type="caution">
    <text evidence="2">The sequence shown here is derived from an EMBL/GenBank/DDBJ whole genome shotgun (WGS) entry which is preliminary data.</text>
</comment>
<keyword evidence="3" id="KW-1185">Reference proteome</keyword>
<name>M2YYE3_9NOCA</name>
<dbReference type="EMBL" id="AOEX01000093">
    <property type="protein sequence ID" value="EME53723.1"/>
    <property type="molecule type" value="Genomic_DNA"/>
</dbReference>